<dbReference type="PROSITE" id="PS51186">
    <property type="entry name" value="GNAT"/>
    <property type="match status" value="1"/>
</dbReference>
<gene>
    <name evidence="2" type="ORF">ABIE13_004131</name>
</gene>
<feature type="domain" description="N-acetyltransferase" evidence="1">
    <location>
        <begin position="31"/>
        <end position="169"/>
    </location>
</feature>
<reference evidence="2 3" key="1">
    <citation type="submission" date="2024-06" db="EMBL/GenBank/DDBJ databases">
        <title>Sorghum-associated microbial communities from plants grown in Nebraska, USA.</title>
        <authorList>
            <person name="Schachtman D."/>
        </authorList>
    </citation>
    <scope>NUCLEOTIDE SEQUENCE [LARGE SCALE GENOMIC DNA]</scope>
    <source>
        <strain evidence="2 3">2709</strain>
    </source>
</reference>
<dbReference type="Pfam" id="PF13302">
    <property type="entry name" value="Acetyltransf_3"/>
    <property type="match status" value="1"/>
</dbReference>
<dbReference type="RefSeq" id="WP_354446725.1">
    <property type="nucleotide sequence ID" value="NZ_JBEPSH010000008.1"/>
</dbReference>
<dbReference type="InterPro" id="IPR000182">
    <property type="entry name" value="GNAT_dom"/>
</dbReference>
<dbReference type="EMBL" id="JBEPSH010000008">
    <property type="protein sequence ID" value="MET4579008.1"/>
    <property type="molecule type" value="Genomic_DNA"/>
</dbReference>
<dbReference type="InterPro" id="IPR016181">
    <property type="entry name" value="Acyl_CoA_acyltransferase"/>
</dbReference>
<dbReference type="CDD" id="cd04301">
    <property type="entry name" value="NAT_SF"/>
    <property type="match status" value="1"/>
</dbReference>
<name>A0ABV2QD94_9BURK</name>
<dbReference type="SUPFAM" id="SSF55729">
    <property type="entry name" value="Acyl-CoA N-acyltransferases (Nat)"/>
    <property type="match status" value="1"/>
</dbReference>
<organism evidence="2 3">
    <name type="scientific">Ottowia thiooxydans</name>
    <dbReference type="NCBI Taxonomy" id="219182"/>
    <lineage>
        <taxon>Bacteria</taxon>
        <taxon>Pseudomonadati</taxon>
        <taxon>Pseudomonadota</taxon>
        <taxon>Betaproteobacteria</taxon>
        <taxon>Burkholderiales</taxon>
        <taxon>Comamonadaceae</taxon>
        <taxon>Ottowia</taxon>
    </lineage>
</organism>
<dbReference type="Gene3D" id="3.40.630.30">
    <property type="match status" value="1"/>
</dbReference>
<evidence type="ECO:0000313" key="2">
    <source>
        <dbReference type="EMBL" id="MET4579008.1"/>
    </source>
</evidence>
<keyword evidence="3" id="KW-1185">Reference proteome</keyword>
<evidence type="ECO:0000259" key="1">
    <source>
        <dbReference type="PROSITE" id="PS51186"/>
    </source>
</evidence>
<evidence type="ECO:0000313" key="3">
    <source>
        <dbReference type="Proteomes" id="UP001549320"/>
    </source>
</evidence>
<sequence length="220" mass="24622">MSTSNRSAAGHGSAIVPIREIGSRYREQVARHLLSLDERDRYLRFGYAANDRQIRTYVDGIDFTRDRVFGIFNRRLELIALSHLARASEFRPSRMSEFGVSVAKHARGRGYGSRLFERAAIHAANEGVNVLYVHALAENAAMIRIARKAGASVARTGGESECHLQLPVATLETRVSELFSQRVGQLDYWVKTELSHMRSLLGFVQQVRLGVQDARHKAGS</sequence>
<accession>A0ABV2QD94</accession>
<comment type="caution">
    <text evidence="2">The sequence shown here is derived from an EMBL/GenBank/DDBJ whole genome shotgun (WGS) entry which is preliminary data.</text>
</comment>
<dbReference type="Proteomes" id="UP001549320">
    <property type="component" value="Unassembled WGS sequence"/>
</dbReference>
<protein>
    <submittedName>
        <fullName evidence="2">RimJ/RimL family protein N-acetyltransferase</fullName>
    </submittedName>
</protein>
<proteinExistence type="predicted"/>